<evidence type="ECO:0000256" key="1">
    <source>
        <dbReference type="SAM" id="MobiDB-lite"/>
    </source>
</evidence>
<feature type="compositionally biased region" description="Basic and acidic residues" evidence="1">
    <location>
        <begin position="210"/>
        <end position="223"/>
    </location>
</feature>
<reference evidence="2 3" key="1">
    <citation type="submission" date="2019-04" db="EMBL/GenBank/DDBJ databases">
        <title>Aspergillus burnettii sp. nov., novel species from soil in southeast Queensland.</title>
        <authorList>
            <person name="Gilchrist C.L.M."/>
            <person name="Pitt J.I."/>
            <person name="Lange L."/>
            <person name="Lacey H.J."/>
            <person name="Vuong D."/>
            <person name="Midgley D.J."/>
            <person name="Greenfield P."/>
            <person name="Bradbury M."/>
            <person name="Lacey E."/>
            <person name="Busk P.K."/>
            <person name="Pilgaard B."/>
            <person name="Chooi Y.H."/>
            <person name="Piggott A.M."/>
        </authorList>
    </citation>
    <scope>NUCLEOTIDE SEQUENCE [LARGE SCALE GENOMIC DNA]</scope>
    <source>
        <strain evidence="2 3">FRR 5400</strain>
    </source>
</reference>
<evidence type="ECO:0000313" key="3">
    <source>
        <dbReference type="Proteomes" id="UP000541154"/>
    </source>
</evidence>
<protein>
    <submittedName>
        <fullName evidence="2">Uncharacterized protein</fullName>
    </submittedName>
</protein>
<sequence>MSLKMPNPRQSKPVDLWQTAYHQLDERQRRILPTVHIHADVGDKENQCRTTVLIGEVIRVTEEQYEKYRQKADSTLRESSRKVINAALPFKDIISAVGASDLTQHAAAAWRIVSLGLTVAKNHDDVRNALFESSEYLADVLTHCAFIEKKFHHDSNSSIKDDVGNTIVRLYSAILRYTAQIRNCQEPGMGRKILNCAAAITEHPLMELKTSEEKERDNLHRVDLVSQMPPSRNGGEDPLSH</sequence>
<keyword evidence="3" id="KW-1185">Reference proteome</keyword>
<gene>
    <name evidence="2" type="ORF">ETB97_006233</name>
</gene>
<dbReference type="EMBL" id="SPNV01000275">
    <property type="protein sequence ID" value="KAF5857119.1"/>
    <property type="molecule type" value="Genomic_DNA"/>
</dbReference>
<dbReference type="Proteomes" id="UP000541154">
    <property type="component" value="Unassembled WGS sequence"/>
</dbReference>
<comment type="caution">
    <text evidence="2">The sequence shown here is derived from an EMBL/GenBank/DDBJ whole genome shotgun (WGS) entry which is preliminary data.</text>
</comment>
<evidence type="ECO:0000313" key="2">
    <source>
        <dbReference type="EMBL" id="KAF5857119.1"/>
    </source>
</evidence>
<accession>A0A8H5ZZ68</accession>
<name>A0A8H5ZZ68_PETAA</name>
<dbReference type="AlphaFoldDB" id="A0A8H5ZZ68"/>
<feature type="region of interest" description="Disordered" evidence="1">
    <location>
        <begin position="210"/>
        <end position="241"/>
    </location>
</feature>
<proteinExistence type="predicted"/>
<organism evidence="2 3">
    <name type="scientific">Petromyces alliaceus</name>
    <name type="common">Aspergillus alliaceus</name>
    <dbReference type="NCBI Taxonomy" id="209559"/>
    <lineage>
        <taxon>Eukaryota</taxon>
        <taxon>Fungi</taxon>
        <taxon>Dikarya</taxon>
        <taxon>Ascomycota</taxon>
        <taxon>Pezizomycotina</taxon>
        <taxon>Eurotiomycetes</taxon>
        <taxon>Eurotiomycetidae</taxon>
        <taxon>Eurotiales</taxon>
        <taxon>Aspergillaceae</taxon>
        <taxon>Aspergillus</taxon>
        <taxon>Aspergillus subgen. Circumdati</taxon>
    </lineage>
</organism>